<dbReference type="AlphaFoldDB" id="A0A2Z5IR00"/>
<dbReference type="NCBIfam" id="NF045830">
    <property type="entry name" value="MYPU_1760_HExxH"/>
    <property type="match status" value="1"/>
</dbReference>
<proteinExistence type="predicted"/>
<accession>A0A2Z5IR00</accession>
<name>A0A2Z5IR00_9BACT</name>
<keyword evidence="2" id="KW-1133">Transmembrane helix</keyword>
<feature type="compositionally biased region" description="Polar residues" evidence="1">
    <location>
        <begin position="34"/>
        <end position="43"/>
    </location>
</feature>
<dbReference type="OrthoDB" id="393673at2"/>
<evidence type="ECO:0000313" key="4">
    <source>
        <dbReference type="Proteomes" id="UP000252477"/>
    </source>
</evidence>
<protein>
    <submittedName>
        <fullName evidence="3">Uncharacterized protein</fullName>
    </submittedName>
</protein>
<keyword evidence="4" id="KW-1185">Reference proteome</keyword>
<dbReference type="InterPro" id="IPR054786">
    <property type="entry name" value="MYPU_1760-like"/>
</dbReference>
<dbReference type="InterPro" id="IPR018247">
    <property type="entry name" value="EF_Hand_1_Ca_BS"/>
</dbReference>
<sequence length="704" mass="82744">MNEDDKKNEHNENENLNNPNDNLENQNQEEKQTSNDQNSIQEQSIDDSYKNKKKKGGGFFKFLLFLFGIAIVGGLGYVGYHYFKDSFEDLSNPKITIIDSDGKDAKRFNTKLINSSENESLLVANKEYKFGNLSVIEYPVARDQEGNLIYFLNEEGIQRLNELFKKRVNFGPELNSLNTIYINKQIPFANVSNANGVYLPSEFSIYLFIDSIVKKDGTFTKWPVEQKVEMLLSVLAHEYTHHIDNVYNKSTKRSDPNANTDLVYKIGDEKRRELVTNIEANNNKFLTEFRTNLGYTENQNFVRNRRDFHISNGTPIFREFSSYDLFKFSNLNYDSNLKDRIRFKTLGRIESNYFFNNNDSNRVFFGKKTDPDKIRYLYSFEELVPRELLKLSYTANPKLYKNSNSYLNYLYFSGFGSRGFNSDVYLTAIGDDILKTIGFDATGENQSNFKIFSNNWVFDPELKKYYTKDEEYPYINIAGENSRAKGLFKAYLDLMGYRQAISYIGSDTSKWTEDRKDYNNINFGGYLKINKNFLNNSIPNHKFSFVINSANKDPLKIKLNPTQYNFIAKKYWNQTYTEGKINNYTEKTIYPENQSNYEYVAYYSDSVGINEINKYIEKDGKLNIKIWIDQNDDNEIDDNEISDILDKNNANDNYQIWKQNARTITNYRQYMAIFNERNALSKTYQIAIKKDEDKNEFWYEWKKY</sequence>
<evidence type="ECO:0000256" key="1">
    <source>
        <dbReference type="SAM" id="MobiDB-lite"/>
    </source>
</evidence>
<reference evidence="3 4" key="1">
    <citation type="submission" date="2018-05" db="EMBL/GenBank/DDBJ databases">
        <title>Annotation of the Mycoplasma phocidae genome.</title>
        <authorList>
            <person name="Brown D.R."/>
            <person name="Kutish G.F."/>
            <person name="Frasca S.Jr."/>
        </authorList>
    </citation>
    <scope>NUCLEOTIDE SEQUENCE [LARGE SCALE GENOMIC DNA]</scope>
    <source>
        <strain evidence="3 4">105</strain>
    </source>
</reference>
<dbReference type="EMBL" id="CP029295">
    <property type="protein sequence ID" value="AXE61047.1"/>
    <property type="molecule type" value="Genomic_DNA"/>
</dbReference>
<feature type="compositionally biased region" description="Low complexity" evidence="1">
    <location>
        <begin position="14"/>
        <end position="26"/>
    </location>
</feature>
<organism evidence="3 4">
    <name type="scientific">[Mycoplasma] phocae</name>
    <dbReference type="NCBI Taxonomy" id="142651"/>
    <lineage>
        <taxon>Bacteria</taxon>
        <taxon>Bacillati</taxon>
        <taxon>Mycoplasmatota</taxon>
        <taxon>Mycoplasmoidales</taxon>
        <taxon>Metamycoplasmataceae</taxon>
        <taxon>Metamycoplasma</taxon>
    </lineage>
</organism>
<keyword evidence="2" id="KW-0472">Membrane</keyword>
<feature type="transmembrane region" description="Helical" evidence="2">
    <location>
        <begin position="62"/>
        <end position="83"/>
    </location>
</feature>
<evidence type="ECO:0000256" key="2">
    <source>
        <dbReference type="SAM" id="Phobius"/>
    </source>
</evidence>
<feature type="compositionally biased region" description="Basic and acidic residues" evidence="1">
    <location>
        <begin position="1"/>
        <end position="13"/>
    </location>
</feature>
<feature type="region of interest" description="Disordered" evidence="1">
    <location>
        <begin position="1"/>
        <end position="44"/>
    </location>
</feature>
<dbReference type="KEGG" id="mpho:DA803_03055"/>
<dbReference type="Proteomes" id="UP000252477">
    <property type="component" value="Chromosome"/>
</dbReference>
<keyword evidence="2" id="KW-0812">Transmembrane</keyword>
<gene>
    <name evidence="3" type="ORF">DA803_03055</name>
</gene>
<evidence type="ECO:0000313" key="3">
    <source>
        <dbReference type="EMBL" id="AXE61047.1"/>
    </source>
</evidence>
<dbReference type="PROSITE" id="PS00018">
    <property type="entry name" value="EF_HAND_1"/>
    <property type="match status" value="1"/>
</dbReference>
<dbReference type="RefSeq" id="WP_114191141.1">
    <property type="nucleotide sequence ID" value="NZ_CP029295.1"/>
</dbReference>